<dbReference type="InterPro" id="IPR008928">
    <property type="entry name" value="6-hairpin_glycosidase_sf"/>
</dbReference>
<keyword evidence="5" id="KW-1185">Reference proteome</keyword>
<dbReference type="InterPro" id="IPR054363">
    <property type="entry name" value="GH95_cat"/>
</dbReference>
<dbReference type="Gene3D" id="1.50.10.10">
    <property type="match status" value="1"/>
</dbReference>
<reference evidence="5" key="1">
    <citation type="journal article" date="2019" name="Int. J. Syst. Evol. Microbiol.">
        <title>The Global Catalogue of Microorganisms (GCM) 10K type strain sequencing project: providing services to taxonomists for standard genome sequencing and annotation.</title>
        <authorList>
            <consortium name="The Broad Institute Genomics Platform"/>
            <consortium name="The Broad Institute Genome Sequencing Center for Infectious Disease"/>
            <person name="Wu L."/>
            <person name="Ma J."/>
        </authorList>
    </citation>
    <scope>NUCLEOTIDE SEQUENCE [LARGE SCALE GENOMIC DNA]</scope>
    <source>
        <strain evidence="5">JCM 31920</strain>
    </source>
</reference>
<name>A0ABP8LUW0_9BACT</name>
<evidence type="ECO:0000313" key="4">
    <source>
        <dbReference type="EMBL" id="GAA4435466.1"/>
    </source>
</evidence>
<dbReference type="RefSeq" id="WP_345027285.1">
    <property type="nucleotide sequence ID" value="NZ_BAABEY010000012.1"/>
</dbReference>
<dbReference type="Pfam" id="PF22124">
    <property type="entry name" value="Glyco_hydro_95_cat"/>
    <property type="match status" value="1"/>
</dbReference>
<proteinExistence type="predicted"/>
<dbReference type="EMBL" id="BAABEY010000012">
    <property type="protein sequence ID" value="GAA4435466.1"/>
    <property type="molecule type" value="Genomic_DNA"/>
</dbReference>
<gene>
    <name evidence="4" type="ORF">GCM10023091_11930</name>
</gene>
<feature type="chain" id="PRO_5045785527" description="Glycosyl hydrolase family 95 N-terminal domain-containing protein" evidence="1">
    <location>
        <begin position="21"/>
        <end position="763"/>
    </location>
</feature>
<feature type="signal peptide" evidence="1">
    <location>
        <begin position="1"/>
        <end position="20"/>
    </location>
</feature>
<keyword evidence="1" id="KW-0732">Signal</keyword>
<organism evidence="4 5">
    <name type="scientific">Ravibacter arvi</name>
    <dbReference type="NCBI Taxonomy" id="2051041"/>
    <lineage>
        <taxon>Bacteria</taxon>
        <taxon>Pseudomonadati</taxon>
        <taxon>Bacteroidota</taxon>
        <taxon>Cytophagia</taxon>
        <taxon>Cytophagales</taxon>
        <taxon>Spirosomataceae</taxon>
        <taxon>Ravibacter</taxon>
    </lineage>
</organism>
<dbReference type="Pfam" id="PF21307">
    <property type="entry name" value="Glyco_hydro_95_C"/>
    <property type="match status" value="1"/>
</dbReference>
<dbReference type="SUPFAM" id="SSF48208">
    <property type="entry name" value="Six-hairpin glycosidases"/>
    <property type="match status" value="1"/>
</dbReference>
<evidence type="ECO:0008006" key="6">
    <source>
        <dbReference type="Google" id="ProtNLM"/>
    </source>
</evidence>
<feature type="domain" description="Glycosyl hydrolase family 95 catalytic" evidence="3">
    <location>
        <begin position="304"/>
        <end position="665"/>
    </location>
</feature>
<accession>A0ABP8LUW0</accession>
<evidence type="ECO:0000259" key="3">
    <source>
        <dbReference type="Pfam" id="PF22124"/>
    </source>
</evidence>
<dbReference type="Proteomes" id="UP001501508">
    <property type="component" value="Unassembled WGS sequence"/>
</dbReference>
<dbReference type="PANTHER" id="PTHR31084:SF0">
    <property type="entry name" value="ALPHA-L-FUCOSIDASE 2"/>
    <property type="match status" value="1"/>
</dbReference>
<dbReference type="InterPro" id="IPR049053">
    <property type="entry name" value="AFCA-like_C"/>
</dbReference>
<evidence type="ECO:0000313" key="5">
    <source>
        <dbReference type="Proteomes" id="UP001501508"/>
    </source>
</evidence>
<sequence length="763" mass="85807">MLRCLAFLLFLCPISISAVHGQPKARHNLTFDRLPVVWDEALPLGNGTVGALIWEKDHRLRFSLDRADIWDMRPMKGLHRKEFSFDWVRGQVLKNDYKPVQEYFDAPYDREPAPSKIPAGALEFELPGNIRAVSASVSLENATCEVHWNNGLKLTTFVHATQPVGWFRFENAAEEIKPVLAPPPYQARIGNSVTPNSLIGDDLARLGYKPGVVKKTSNEITYEQEGWGGLIYRISVRWKKVNATTTEGAWSVSAHYPGKNASGASKILAAAFPAGMKTAFASHAAWWNDFWQKSAVSVPDSLLEKQWYLEQYKFGSVAREDTPPISLQGVWTADNGRIPPWKGDFHHDLNTQLSYWPAYSGNHLKEALGYLNHLDANKANYKRYTRQYFGVEGLNVPGVTTLDGTEMGGWIQYSLSPTVSAWLAHHYYLQWRYSMDREFLKSRAYPWFREVATFLAGITRKDENGLRQLPLSSSPEINNNSINAWFTKNTNYDLALMKFVFKTAAELARELALEKDAARWLALYSEFGAFATTGNDELMFAENLPYHESHRHFSHLMAIHPLGLIKWEDGEAARSVIKNTIRSLETVGPALWCGYSYSWSANLYARAKDGESAAKALRIFAKAFCLPNSFHANGDQTRSGYSTFTYRPFTLEGNMAFAAGLQEMLLQSYNGAIEIMPAVPSEWQNISFRRLRAEGAFLVDASMRNGRLETVTIQSEKGGKTKLMLPLREWNITAGSSFRVADAGDGYTALDAEPGAKLVLTRK</sequence>
<feature type="domain" description="Alpha fucosidase A-like C-terminal" evidence="2">
    <location>
        <begin position="667"/>
        <end position="756"/>
    </location>
</feature>
<evidence type="ECO:0000259" key="2">
    <source>
        <dbReference type="Pfam" id="PF21307"/>
    </source>
</evidence>
<protein>
    <recommendedName>
        <fullName evidence="6">Glycosyl hydrolase family 95 N-terminal domain-containing protein</fullName>
    </recommendedName>
</protein>
<dbReference type="InterPro" id="IPR012341">
    <property type="entry name" value="6hp_glycosidase-like_sf"/>
</dbReference>
<comment type="caution">
    <text evidence="4">The sequence shown here is derived from an EMBL/GenBank/DDBJ whole genome shotgun (WGS) entry which is preliminary data.</text>
</comment>
<evidence type="ECO:0000256" key="1">
    <source>
        <dbReference type="SAM" id="SignalP"/>
    </source>
</evidence>
<dbReference type="PANTHER" id="PTHR31084">
    <property type="entry name" value="ALPHA-L-FUCOSIDASE 2"/>
    <property type="match status" value="1"/>
</dbReference>